<dbReference type="OrthoDB" id="279453at2"/>
<evidence type="ECO:0000313" key="1">
    <source>
        <dbReference type="EMBL" id="OWK40432.1"/>
    </source>
</evidence>
<organism evidence="1 2">
    <name type="scientific">Fimbriiglobus ruber</name>
    <dbReference type="NCBI Taxonomy" id="1908690"/>
    <lineage>
        <taxon>Bacteria</taxon>
        <taxon>Pseudomonadati</taxon>
        <taxon>Planctomycetota</taxon>
        <taxon>Planctomycetia</taxon>
        <taxon>Gemmatales</taxon>
        <taxon>Gemmataceae</taxon>
        <taxon>Fimbriiglobus</taxon>
    </lineage>
</organism>
<dbReference type="Proteomes" id="UP000214646">
    <property type="component" value="Unassembled WGS sequence"/>
</dbReference>
<dbReference type="Gene3D" id="3.10.560.10">
    <property type="entry name" value="Outer membrane lipoprotein wza domain like"/>
    <property type="match status" value="1"/>
</dbReference>
<accession>A0A225DG21</accession>
<proteinExistence type="predicted"/>
<protein>
    <recommendedName>
        <fullName evidence="3">Polysaccharide export protein</fullName>
    </recommendedName>
</protein>
<dbReference type="AlphaFoldDB" id="A0A225DG21"/>
<evidence type="ECO:0000313" key="2">
    <source>
        <dbReference type="Proteomes" id="UP000214646"/>
    </source>
</evidence>
<keyword evidence="2" id="KW-1185">Reference proteome</keyword>
<sequence length="241" mass="26326">MNRSVSLLVIAVLPAGCADLRPLRMPRDAEVVRAAYTPVAPPAEPVYRVGCSDVLRVTFNDHPDWDCLACVGIDGRLPVAPGCVPLVEGGTVEDARVAVARVTVVDPDRVDVRLADARAARVYLTGPENGRQRVVPYRGPEPVVEFLWRVGAVKRGCTDLNDVSVVRPNVAAGGQPETFRVDVEAVVLDHDPATNLVLQPSDQIYIGETRRSRFSRSLPDWLRPLYRKIVGLLPQDAKPRG</sequence>
<reference evidence="2" key="1">
    <citation type="submission" date="2017-06" db="EMBL/GenBank/DDBJ databases">
        <title>Genome analysis of Fimbriiglobus ruber SP5, the first member of the order Planctomycetales with confirmed chitinolytic capability.</title>
        <authorList>
            <person name="Ravin N.V."/>
            <person name="Rakitin A.L."/>
            <person name="Ivanova A.A."/>
            <person name="Beletsky A.V."/>
            <person name="Kulichevskaya I.S."/>
            <person name="Mardanov A.V."/>
            <person name="Dedysh S.N."/>
        </authorList>
    </citation>
    <scope>NUCLEOTIDE SEQUENCE [LARGE SCALE GENOMIC DNA]</scope>
    <source>
        <strain evidence="2">SP5</strain>
    </source>
</reference>
<comment type="caution">
    <text evidence="1">The sequence shown here is derived from an EMBL/GenBank/DDBJ whole genome shotgun (WGS) entry which is preliminary data.</text>
</comment>
<dbReference type="RefSeq" id="WP_088256341.1">
    <property type="nucleotide sequence ID" value="NZ_NIDE01000008.1"/>
</dbReference>
<dbReference type="EMBL" id="NIDE01000008">
    <property type="protein sequence ID" value="OWK40432.1"/>
    <property type="molecule type" value="Genomic_DNA"/>
</dbReference>
<evidence type="ECO:0008006" key="3">
    <source>
        <dbReference type="Google" id="ProtNLM"/>
    </source>
</evidence>
<name>A0A225DG21_9BACT</name>
<gene>
    <name evidence="1" type="ORF">FRUB_05351</name>
</gene>